<dbReference type="GO" id="GO:0051537">
    <property type="term" value="F:2 iron, 2 sulfur cluster binding"/>
    <property type="evidence" value="ECO:0007669"/>
    <property type="project" value="UniProtKB-KW"/>
</dbReference>
<sequence>MNAICLTLNGEELREQVEPREILADVLRDRLRLTGTHLGCEHGACGACTVTIDGVPARSCIVLAVMCDGKTVETIEGTRTDDIMNVIRRHFHEQHALQCGFCTPGMLMAARDIIARHQQPDEATVRRELSGQVCRCTGYMGIVAAIQSAAAELHPAAASAVCANS</sequence>
<evidence type="ECO:0000259" key="6">
    <source>
        <dbReference type="PROSITE" id="PS51085"/>
    </source>
</evidence>
<dbReference type="Gene3D" id="3.10.20.30">
    <property type="match status" value="1"/>
</dbReference>
<dbReference type="AlphaFoldDB" id="A0A917BPP8"/>
<dbReference type="PROSITE" id="PS00197">
    <property type="entry name" value="2FE2S_FER_1"/>
    <property type="match status" value="1"/>
</dbReference>
<keyword evidence="5" id="KW-0411">Iron-sulfur</keyword>
<dbReference type="InterPro" id="IPR051452">
    <property type="entry name" value="Diverse_Oxidoreductases"/>
</dbReference>
<dbReference type="SUPFAM" id="SSF47741">
    <property type="entry name" value="CO dehydrogenase ISP C-domain like"/>
    <property type="match status" value="1"/>
</dbReference>
<dbReference type="Pfam" id="PF01799">
    <property type="entry name" value="Fer2_2"/>
    <property type="match status" value="1"/>
</dbReference>
<evidence type="ECO:0000256" key="1">
    <source>
        <dbReference type="ARBA" id="ARBA00022714"/>
    </source>
</evidence>
<dbReference type="InterPro" id="IPR006058">
    <property type="entry name" value="2Fe2S_fd_BS"/>
</dbReference>
<dbReference type="GO" id="GO:0016491">
    <property type="term" value="F:oxidoreductase activity"/>
    <property type="evidence" value="ECO:0007669"/>
    <property type="project" value="UniProtKB-KW"/>
</dbReference>
<evidence type="ECO:0000313" key="8">
    <source>
        <dbReference type="Proteomes" id="UP000606044"/>
    </source>
</evidence>
<dbReference type="InterPro" id="IPR036884">
    <property type="entry name" value="2Fe-2S-bd_dom_sf"/>
</dbReference>
<evidence type="ECO:0000256" key="4">
    <source>
        <dbReference type="ARBA" id="ARBA00023004"/>
    </source>
</evidence>
<reference evidence="7" key="2">
    <citation type="submission" date="2020-09" db="EMBL/GenBank/DDBJ databases">
        <authorList>
            <person name="Sun Q."/>
            <person name="Sedlacek I."/>
        </authorList>
    </citation>
    <scope>NUCLEOTIDE SEQUENCE</scope>
    <source>
        <strain evidence="7">CCM 7897</strain>
    </source>
</reference>
<dbReference type="PROSITE" id="PS51085">
    <property type="entry name" value="2FE2S_FER_2"/>
    <property type="match status" value="1"/>
</dbReference>
<evidence type="ECO:0000256" key="3">
    <source>
        <dbReference type="ARBA" id="ARBA00023002"/>
    </source>
</evidence>
<keyword evidence="8" id="KW-1185">Reference proteome</keyword>
<feature type="domain" description="2Fe-2S ferredoxin-type" evidence="6">
    <location>
        <begin position="2"/>
        <end position="78"/>
    </location>
</feature>
<keyword evidence="1" id="KW-0001">2Fe-2S</keyword>
<dbReference type="FunFam" id="3.10.20.30:FF:000020">
    <property type="entry name" value="Xanthine dehydrogenase iron-sulfur subunit"/>
    <property type="match status" value="1"/>
</dbReference>
<organism evidence="7 8">
    <name type="scientific">Azorhizobium oxalatiphilum</name>
    <dbReference type="NCBI Taxonomy" id="980631"/>
    <lineage>
        <taxon>Bacteria</taxon>
        <taxon>Pseudomonadati</taxon>
        <taxon>Pseudomonadota</taxon>
        <taxon>Alphaproteobacteria</taxon>
        <taxon>Hyphomicrobiales</taxon>
        <taxon>Xanthobacteraceae</taxon>
        <taxon>Azorhizobium</taxon>
    </lineage>
</organism>
<dbReference type="PANTHER" id="PTHR44379:SF8">
    <property type="entry name" value="XANTHINE DEHYDROGENASE IRON-SULFUR-BINDING SUBUNIT XDHC-RELATED"/>
    <property type="match status" value="1"/>
</dbReference>
<keyword evidence="2" id="KW-0479">Metal-binding</keyword>
<comment type="caution">
    <text evidence="7">The sequence shown here is derived from an EMBL/GenBank/DDBJ whole genome shotgun (WGS) entry which is preliminary data.</text>
</comment>
<dbReference type="InterPro" id="IPR036010">
    <property type="entry name" value="2Fe-2S_ferredoxin-like_sf"/>
</dbReference>
<accession>A0A917BPP8</accession>
<dbReference type="EMBL" id="BMCT01000001">
    <property type="protein sequence ID" value="GGF54167.1"/>
    <property type="molecule type" value="Genomic_DNA"/>
</dbReference>
<dbReference type="GO" id="GO:0046872">
    <property type="term" value="F:metal ion binding"/>
    <property type="evidence" value="ECO:0007669"/>
    <property type="project" value="UniProtKB-KW"/>
</dbReference>
<evidence type="ECO:0000256" key="5">
    <source>
        <dbReference type="ARBA" id="ARBA00023014"/>
    </source>
</evidence>
<reference evidence="7" key="1">
    <citation type="journal article" date="2014" name="Int. J. Syst. Evol. Microbiol.">
        <title>Complete genome sequence of Corynebacterium casei LMG S-19264T (=DSM 44701T), isolated from a smear-ripened cheese.</title>
        <authorList>
            <consortium name="US DOE Joint Genome Institute (JGI-PGF)"/>
            <person name="Walter F."/>
            <person name="Albersmeier A."/>
            <person name="Kalinowski J."/>
            <person name="Ruckert C."/>
        </authorList>
    </citation>
    <scope>NUCLEOTIDE SEQUENCE</scope>
    <source>
        <strain evidence="7">CCM 7897</strain>
    </source>
</reference>
<keyword evidence="4" id="KW-0408">Iron</keyword>
<dbReference type="Gene3D" id="1.10.150.120">
    <property type="entry name" value="[2Fe-2S]-binding domain"/>
    <property type="match status" value="1"/>
</dbReference>
<proteinExistence type="predicted"/>
<evidence type="ECO:0000313" key="7">
    <source>
        <dbReference type="EMBL" id="GGF54167.1"/>
    </source>
</evidence>
<dbReference type="Pfam" id="PF00111">
    <property type="entry name" value="Fer2"/>
    <property type="match status" value="1"/>
</dbReference>
<dbReference type="InterPro" id="IPR002888">
    <property type="entry name" value="2Fe-2S-bd"/>
</dbReference>
<dbReference type="InterPro" id="IPR001041">
    <property type="entry name" value="2Fe-2S_ferredoxin-type"/>
</dbReference>
<dbReference type="SUPFAM" id="SSF54292">
    <property type="entry name" value="2Fe-2S ferredoxin-like"/>
    <property type="match status" value="1"/>
</dbReference>
<dbReference type="PANTHER" id="PTHR44379">
    <property type="entry name" value="OXIDOREDUCTASE WITH IRON-SULFUR SUBUNIT"/>
    <property type="match status" value="1"/>
</dbReference>
<evidence type="ECO:0000256" key="2">
    <source>
        <dbReference type="ARBA" id="ARBA00022723"/>
    </source>
</evidence>
<keyword evidence="3" id="KW-0560">Oxidoreductase</keyword>
<name>A0A917BPP8_9HYPH</name>
<dbReference type="Proteomes" id="UP000606044">
    <property type="component" value="Unassembled WGS sequence"/>
</dbReference>
<gene>
    <name evidence="7" type="ORF">GCM10007301_12080</name>
</gene>
<protein>
    <recommendedName>
        <fullName evidence="6">2Fe-2S ferredoxin-type domain-containing protein</fullName>
    </recommendedName>
</protein>
<dbReference type="InterPro" id="IPR012675">
    <property type="entry name" value="Beta-grasp_dom_sf"/>
</dbReference>
<dbReference type="RefSeq" id="WP_188576300.1">
    <property type="nucleotide sequence ID" value="NZ_BMCT01000001.1"/>
</dbReference>